<proteinExistence type="predicted"/>
<keyword evidence="2" id="KW-0812">Transmembrane</keyword>
<feature type="compositionally biased region" description="Low complexity" evidence="1">
    <location>
        <begin position="630"/>
        <end position="641"/>
    </location>
</feature>
<feature type="compositionally biased region" description="Basic and acidic residues" evidence="1">
    <location>
        <begin position="319"/>
        <end position="330"/>
    </location>
</feature>
<feature type="region of interest" description="Disordered" evidence="1">
    <location>
        <begin position="857"/>
        <end position="883"/>
    </location>
</feature>
<keyword evidence="2" id="KW-1133">Transmembrane helix</keyword>
<feature type="region of interest" description="Disordered" evidence="1">
    <location>
        <begin position="783"/>
        <end position="832"/>
    </location>
</feature>
<comment type="caution">
    <text evidence="3">The sequence shown here is derived from an EMBL/GenBank/DDBJ whole genome shotgun (WGS) entry which is preliminary data.</text>
</comment>
<evidence type="ECO:0000313" key="3">
    <source>
        <dbReference type="EMBL" id="KAJ9137348.1"/>
    </source>
</evidence>
<evidence type="ECO:0000313" key="4">
    <source>
        <dbReference type="Proteomes" id="UP001174691"/>
    </source>
</evidence>
<accession>A0AA38R774</accession>
<feature type="compositionally biased region" description="Low complexity" evidence="1">
    <location>
        <begin position="338"/>
        <end position="347"/>
    </location>
</feature>
<dbReference type="EMBL" id="JANBVN010000162">
    <property type="protein sequence ID" value="KAJ9137348.1"/>
    <property type="molecule type" value="Genomic_DNA"/>
</dbReference>
<reference evidence="3" key="1">
    <citation type="submission" date="2022-07" db="EMBL/GenBank/DDBJ databases">
        <title>Fungi with potential for degradation of polypropylene.</title>
        <authorList>
            <person name="Gostincar C."/>
        </authorList>
    </citation>
    <scope>NUCLEOTIDE SEQUENCE</scope>
    <source>
        <strain evidence="3">EXF-13287</strain>
    </source>
</reference>
<sequence length="904" mass="97250">MALESLLSSKESERNLQHASKHTARADEVAPGLSAGSLATIVVFGTIVFVGGVAFLGLYLTRRKQRSKQSNKQDVSSLDHSYQDVEDSATTQRNKLQKKKKEWPLTFEATEIMSPIRHTALPQIPPLFTKQTSFGSFFGKLSPTKSTKTAKSWKQTTWIDEEDLHGPKMSDVRDVNGQPFSRDSWPLYTLTAPTMPTVTTEHVHPYYRGLYQQQQMARVTQAQIIAAQPYIPSAGPRQLPLPPRPALVTSNWVTSTMAPVGGYYSLQDLRNGRPVPTNVPQKIVPQATQTRSRSRSRSHSRHRPSRQSSTDSVLSEILKSTEQRLADRSPSKTRPGASSSKSGNTSSRETLLAKGDTPSEDTTSCQLCRSCSASPTKSNPEQPPLPTSSAMGHQRGGSESSALGHRRGGSDSSAVSEPDSLIDADFQMIPAGLTSPNRTPRSQGTPDHSPAASVSSGLPTLYSESEAEEDKAHEGSPLRPTIYQRPTGTQSTSRDNNDPFTSPPASPTRPITWRGLAQPHSHRKTTFGSGLQPASDPISPVALQSRYTSQLQGVATSSPSQQPGSHQAAYLNLLPLDLYTLCTPPRQTTGVRTPTIVSPDPETLVESVHPKKRMTGIFGTASSPPPVPSLPQQQQQQQQQQPPSPTQQPTTRPKAYPPPHTLKPKGSSPTLGSSYPSGATPTTTTTASSPVNAATTTTPKGPRPLAESPTPHSSAGKRHLLLSTPIRGPSIRLRAASTTSQSSSVYSTDNTLHPPMPSSSSSSQPSPPVVSTVAALRRMNSAVSNASGASDGSGTQNSPVLPHLNRFGSAGRGNVPPARRGRHRRGGNAGSRNYLGLLEVGKRAGSGKIEEIVVWDEKKGDRGKENKRDEEAEKGRKEWRESKDSLGLYDEDGFLISSPVRGGD</sequence>
<feature type="compositionally biased region" description="Polar residues" evidence="1">
    <location>
        <begin position="783"/>
        <end position="799"/>
    </location>
</feature>
<feature type="compositionally biased region" description="Polar residues" evidence="1">
    <location>
        <begin position="586"/>
        <end position="596"/>
    </location>
</feature>
<feature type="compositionally biased region" description="Polar residues" evidence="1">
    <location>
        <begin position="434"/>
        <end position="458"/>
    </location>
</feature>
<protein>
    <submittedName>
        <fullName evidence="3">Uncharacterized protein</fullName>
    </submittedName>
</protein>
<dbReference type="AlphaFoldDB" id="A0AA38R774"/>
<feature type="compositionally biased region" description="Low complexity" evidence="1">
    <location>
        <begin position="673"/>
        <end position="699"/>
    </location>
</feature>
<dbReference type="Proteomes" id="UP001174691">
    <property type="component" value="Unassembled WGS sequence"/>
</dbReference>
<feature type="region of interest" description="Disordered" evidence="1">
    <location>
        <begin position="585"/>
        <end position="771"/>
    </location>
</feature>
<organism evidence="3 4">
    <name type="scientific">Coniochaeta hoffmannii</name>
    <dbReference type="NCBI Taxonomy" id="91930"/>
    <lineage>
        <taxon>Eukaryota</taxon>
        <taxon>Fungi</taxon>
        <taxon>Dikarya</taxon>
        <taxon>Ascomycota</taxon>
        <taxon>Pezizomycotina</taxon>
        <taxon>Sordariomycetes</taxon>
        <taxon>Sordariomycetidae</taxon>
        <taxon>Coniochaetales</taxon>
        <taxon>Coniochaetaceae</taxon>
        <taxon>Coniochaeta</taxon>
    </lineage>
</organism>
<feature type="compositionally biased region" description="Polar residues" evidence="1">
    <location>
        <begin position="387"/>
        <end position="401"/>
    </location>
</feature>
<feature type="compositionally biased region" description="Low complexity" evidence="1">
    <location>
        <begin position="737"/>
        <end position="751"/>
    </location>
</feature>
<feature type="transmembrane region" description="Helical" evidence="2">
    <location>
        <begin position="38"/>
        <end position="60"/>
    </location>
</feature>
<name>A0AA38R774_9PEZI</name>
<keyword evidence="4" id="KW-1185">Reference proteome</keyword>
<evidence type="ECO:0000256" key="2">
    <source>
        <dbReference type="SAM" id="Phobius"/>
    </source>
</evidence>
<feature type="compositionally biased region" description="Polar residues" evidence="1">
    <location>
        <begin position="360"/>
        <end position="380"/>
    </location>
</feature>
<feature type="region of interest" description="Disordered" evidence="1">
    <location>
        <begin position="69"/>
        <end position="100"/>
    </location>
</feature>
<feature type="region of interest" description="Disordered" evidence="1">
    <location>
        <begin position="1"/>
        <end position="27"/>
    </location>
</feature>
<feature type="compositionally biased region" description="Polar residues" evidence="1">
    <location>
        <begin position="70"/>
        <end position="80"/>
    </location>
</feature>
<evidence type="ECO:0000256" key="1">
    <source>
        <dbReference type="SAM" id="MobiDB-lite"/>
    </source>
</evidence>
<feature type="compositionally biased region" description="Basic residues" evidence="1">
    <location>
        <begin position="292"/>
        <end position="305"/>
    </location>
</feature>
<feature type="compositionally biased region" description="Polar residues" evidence="1">
    <location>
        <begin position="484"/>
        <end position="500"/>
    </location>
</feature>
<gene>
    <name evidence="3" type="ORF">NKR19_g8263</name>
</gene>
<keyword evidence="2" id="KW-0472">Membrane</keyword>
<feature type="region of interest" description="Disordered" evidence="1">
    <location>
        <begin position="269"/>
        <end position="538"/>
    </location>
</feature>